<feature type="region of interest" description="Disordered" evidence="1">
    <location>
        <begin position="1"/>
        <end position="25"/>
    </location>
</feature>
<accession>A0A0S3T2W8</accession>
<dbReference type="EMBL" id="AP015043">
    <property type="protein sequence ID" value="BAT99435.1"/>
    <property type="molecule type" value="Genomic_DNA"/>
</dbReference>
<sequence length="76" mass="8343">MRAKSRETPYHHLSSQPISSSPPLPLTNKHNLISIFNLTAIILQPPLSSKSPPHYHLASQTAPPISIIFPSNPTPQ</sequence>
<organism evidence="2 3">
    <name type="scientific">Vigna angularis var. angularis</name>
    <dbReference type="NCBI Taxonomy" id="157739"/>
    <lineage>
        <taxon>Eukaryota</taxon>
        <taxon>Viridiplantae</taxon>
        <taxon>Streptophyta</taxon>
        <taxon>Embryophyta</taxon>
        <taxon>Tracheophyta</taxon>
        <taxon>Spermatophyta</taxon>
        <taxon>Magnoliopsida</taxon>
        <taxon>eudicotyledons</taxon>
        <taxon>Gunneridae</taxon>
        <taxon>Pentapetalae</taxon>
        <taxon>rosids</taxon>
        <taxon>fabids</taxon>
        <taxon>Fabales</taxon>
        <taxon>Fabaceae</taxon>
        <taxon>Papilionoideae</taxon>
        <taxon>50 kb inversion clade</taxon>
        <taxon>NPAAA clade</taxon>
        <taxon>indigoferoid/millettioid clade</taxon>
        <taxon>Phaseoleae</taxon>
        <taxon>Vigna</taxon>
    </lineage>
</organism>
<evidence type="ECO:0000313" key="2">
    <source>
        <dbReference type="EMBL" id="BAT99435.1"/>
    </source>
</evidence>
<keyword evidence="3" id="KW-1185">Reference proteome</keyword>
<reference evidence="2 3" key="1">
    <citation type="journal article" date="2015" name="Sci. Rep.">
        <title>The power of single molecule real-time sequencing technology in the de novo assembly of a eukaryotic genome.</title>
        <authorList>
            <person name="Sakai H."/>
            <person name="Naito K."/>
            <person name="Ogiso-Tanaka E."/>
            <person name="Takahashi Y."/>
            <person name="Iseki K."/>
            <person name="Muto C."/>
            <person name="Satou K."/>
            <person name="Teruya K."/>
            <person name="Shiroma A."/>
            <person name="Shimoji M."/>
            <person name="Hirano T."/>
            <person name="Itoh T."/>
            <person name="Kaga A."/>
            <person name="Tomooka N."/>
        </authorList>
    </citation>
    <scope>NUCLEOTIDE SEQUENCE [LARGE SCALE GENOMIC DNA]</scope>
    <source>
        <strain evidence="3">cv. Shumari</strain>
    </source>
</reference>
<proteinExistence type="predicted"/>
<dbReference type="AlphaFoldDB" id="A0A0S3T2W8"/>
<evidence type="ECO:0000313" key="3">
    <source>
        <dbReference type="Proteomes" id="UP000291084"/>
    </source>
</evidence>
<evidence type="ECO:0000256" key="1">
    <source>
        <dbReference type="SAM" id="MobiDB-lite"/>
    </source>
</evidence>
<protein>
    <submittedName>
        <fullName evidence="2">Uncharacterized protein</fullName>
    </submittedName>
</protein>
<gene>
    <name evidence="2" type="primary">Vigan.10G087700</name>
    <name evidence="2" type="ORF">VIGAN_10087700</name>
</gene>
<name>A0A0S3T2W8_PHAAN</name>
<dbReference type="Proteomes" id="UP000291084">
    <property type="component" value="Chromosome 10"/>
</dbReference>
<feature type="compositionally biased region" description="Basic and acidic residues" evidence="1">
    <location>
        <begin position="1"/>
        <end position="10"/>
    </location>
</feature>